<organism evidence="1 2">
    <name type="scientific">Neofusicoccum parvum</name>
    <dbReference type="NCBI Taxonomy" id="310453"/>
    <lineage>
        <taxon>Eukaryota</taxon>
        <taxon>Fungi</taxon>
        <taxon>Dikarya</taxon>
        <taxon>Ascomycota</taxon>
        <taxon>Pezizomycotina</taxon>
        <taxon>Dothideomycetes</taxon>
        <taxon>Dothideomycetes incertae sedis</taxon>
        <taxon>Botryosphaeriales</taxon>
        <taxon>Botryosphaeriaceae</taxon>
        <taxon>Neofusicoccum</taxon>
    </lineage>
</organism>
<name>A0ACB5SFM9_9PEZI</name>
<accession>A0ACB5SFM9</accession>
<sequence>MGSKYPMPNIYVRRDKDDEGSSSTNASSSNSLFKGLLRRSSNPEKNSKKDNSDGTCDQEARLSSESYDTIDKAKEEAQAAGKERKD</sequence>
<dbReference type="Proteomes" id="UP001165186">
    <property type="component" value="Unassembled WGS sequence"/>
</dbReference>
<evidence type="ECO:0000313" key="1">
    <source>
        <dbReference type="EMBL" id="GME38606.1"/>
    </source>
</evidence>
<dbReference type="EMBL" id="BSXG01000084">
    <property type="protein sequence ID" value="GME38606.1"/>
    <property type="molecule type" value="Genomic_DNA"/>
</dbReference>
<proteinExistence type="predicted"/>
<protein>
    <submittedName>
        <fullName evidence="1">Uncharacterized protein</fullName>
    </submittedName>
</protein>
<gene>
    <name evidence="1" type="primary">g27</name>
    <name evidence="1" type="ORF">NpPPO83_00000027</name>
</gene>
<reference evidence="1" key="1">
    <citation type="submission" date="2024-09" db="EMBL/GenBank/DDBJ databases">
        <title>Draft Genome Sequences of Neofusicoccum parvum.</title>
        <authorList>
            <person name="Ashida A."/>
            <person name="Camagna M."/>
            <person name="Tanaka A."/>
            <person name="Takemoto D."/>
        </authorList>
    </citation>
    <scope>NUCLEOTIDE SEQUENCE</scope>
    <source>
        <strain evidence="1">PPO83</strain>
    </source>
</reference>
<evidence type="ECO:0000313" key="2">
    <source>
        <dbReference type="Proteomes" id="UP001165186"/>
    </source>
</evidence>
<keyword evidence="2" id="KW-1185">Reference proteome</keyword>
<comment type="caution">
    <text evidence="1">The sequence shown here is derived from an EMBL/GenBank/DDBJ whole genome shotgun (WGS) entry which is preliminary data.</text>
</comment>